<dbReference type="Proteomes" id="UP000332487">
    <property type="component" value="Unassembled WGS sequence"/>
</dbReference>
<feature type="transmembrane region" description="Helical" evidence="1">
    <location>
        <begin position="121"/>
        <end position="152"/>
    </location>
</feature>
<keyword evidence="3" id="KW-1185">Reference proteome</keyword>
<evidence type="ECO:0000256" key="1">
    <source>
        <dbReference type="SAM" id="Phobius"/>
    </source>
</evidence>
<keyword evidence="1" id="KW-0812">Transmembrane</keyword>
<reference evidence="2 3" key="2">
    <citation type="journal article" date="2010" name="Proc. Natl. Acad. Sci. U.S.A.">
        <title>Enigmatic, ultrasmall, uncultivated Archaea.</title>
        <authorList>
            <person name="Baker B.J."/>
            <person name="Comolli L.R."/>
            <person name="Dick G.J."/>
            <person name="Hauser L.J."/>
            <person name="Hyatt D."/>
            <person name="Dill B.D."/>
            <person name="Land M.L."/>
            <person name="Verberkmoes N.C."/>
            <person name="Hettich R.L."/>
            <person name="Banfield J.F."/>
        </authorList>
    </citation>
    <scope>NUCLEOTIDE SEQUENCE [LARGE SCALE GENOMIC DNA]</scope>
    <source>
        <strain evidence="2">ARMAN-2</strain>
    </source>
</reference>
<evidence type="ECO:0008006" key="4">
    <source>
        <dbReference type="Google" id="ProtNLM"/>
    </source>
</evidence>
<keyword evidence="1" id="KW-0472">Membrane</keyword>
<feature type="transmembrane region" description="Helical" evidence="1">
    <location>
        <begin position="34"/>
        <end position="58"/>
    </location>
</feature>
<proteinExistence type="predicted"/>
<reference evidence="2 3" key="1">
    <citation type="journal article" date="2009" name="Genome Biol.">
        <title>Community-wide analysis of microbial genome sequence signatures.</title>
        <authorList>
            <person name="Dick G.J."/>
            <person name="Andersson A.F."/>
            <person name="Baker B.J."/>
            <person name="Simmons S.L."/>
            <person name="Thomas B.C."/>
            <person name="Yelton A.P."/>
            <person name="Banfield J.F."/>
        </authorList>
    </citation>
    <scope>NUCLEOTIDE SEQUENCE [LARGE SCALE GENOMIC DNA]</scope>
    <source>
        <strain evidence="2">ARMAN-2</strain>
    </source>
</reference>
<gene>
    <name evidence="2" type="ORF">UNLARM2_0965</name>
</gene>
<sequence>MANKKKQAQALYGNQQTSSSAPPVPSSNPPTAAFVLLLIGGIIIMLFGFVAVLGASLISSLPTNAAVSGAPIINATEQAQLQASSGAIAAEGALGIVCGIVIIIASIMVHRQSKIKTWSIVALVFSLVSIFGGAGLIIGFVLALIGSVLGIMHK</sequence>
<name>C7DIS7_MICA2</name>
<evidence type="ECO:0000313" key="3">
    <source>
        <dbReference type="Proteomes" id="UP000332487"/>
    </source>
</evidence>
<accession>C7DIS7</accession>
<dbReference type="AlphaFoldDB" id="C7DIS7"/>
<feature type="transmembrane region" description="Helical" evidence="1">
    <location>
        <begin position="87"/>
        <end position="109"/>
    </location>
</feature>
<evidence type="ECO:0000313" key="2">
    <source>
        <dbReference type="EMBL" id="EET89851.1"/>
    </source>
</evidence>
<organism evidence="2 3">
    <name type="scientific">Candidatus Micrarchaeum acidiphilum ARMAN-2</name>
    <dbReference type="NCBI Taxonomy" id="425595"/>
    <lineage>
        <taxon>Archaea</taxon>
        <taxon>Candidatus Micrarchaeota</taxon>
        <taxon>Candidatus Micrarchaeia</taxon>
        <taxon>Candidatus Micrarchaeales</taxon>
        <taxon>Candidatus Micrarchaeaceae</taxon>
        <taxon>Candidatus Micrarchaeum</taxon>
    </lineage>
</organism>
<protein>
    <recommendedName>
        <fullName evidence="4">DUF4064 domain-containing protein</fullName>
    </recommendedName>
</protein>
<dbReference type="EMBL" id="GG697241">
    <property type="protein sequence ID" value="EET89851.1"/>
    <property type="molecule type" value="Genomic_DNA"/>
</dbReference>
<keyword evidence="1" id="KW-1133">Transmembrane helix</keyword>